<feature type="domain" description="Glycosyltransferase 2-like" evidence="1">
    <location>
        <begin position="8"/>
        <end position="165"/>
    </location>
</feature>
<evidence type="ECO:0000313" key="3">
    <source>
        <dbReference type="Proteomes" id="UP001226577"/>
    </source>
</evidence>
<protein>
    <submittedName>
        <fullName evidence="2">Glycosyltransferase involved in cell wall biosynthesis</fullName>
    </submittedName>
</protein>
<proteinExistence type="predicted"/>
<keyword evidence="3" id="KW-1185">Reference proteome</keyword>
<reference evidence="2 3" key="1">
    <citation type="submission" date="2023-07" db="EMBL/GenBank/DDBJ databases">
        <title>Sorghum-associated microbial communities from plants grown in Nebraska, USA.</title>
        <authorList>
            <person name="Schachtman D."/>
        </authorList>
    </citation>
    <scope>NUCLEOTIDE SEQUENCE [LARGE SCALE GENOMIC DNA]</scope>
    <source>
        <strain evidence="2 3">CC222</strain>
    </source>
</reference>
<dbReference type="PANTHER" id="PTHR43685:SF11">
    <property type="entry name" value="GLYCOSYLTRANSFERASE TAGX-RELATED"/>
    <property type="match status" value="1"/>
</dbReference>
<comment type="caution">
    <text evidence="2">The sequence shown here is derived from an EMBL/GenBank/DDBJ whole genome shotgun (WGS) entry which is preliminary data.</text>
</comment>
<dbReference type="InterPro" id="IPR029044">
    <property type="entry name" value="Nucleotide-diphossugar_trans"/>
</dbReference>
<dbReference type="Gene3D" id="3.90.550.10">
    <property type="entry name" value="Spore Coat Polysaccharide Biosynthesis Protein SpsA, Chain A"/>
    <property type="match status" value="1"/>
</dbReference>
<dbReference type="RefSeq" id="WP_307306826.1">
    <property type="nucleotide sequence ID" value="NZ_JAUSRE010000007.1"/>
</dbReference>
<dbReference type="InterPro" id="IPR050834">
    <property type="entry name" value="Glycosyltransf_2"/>
</dbReference>
<sequence>MPTRPVVSVCMAAYNGAQHIHEQLDSILAQLTEHDEVIIVDDGSTDGTREWLTNMRDPRVKVHFNASNLGYVRNFEKALGLSTGEIVMLSDQDDLWLPGRVDALVRALDGAEAVASNFSYFQGTPRKLEQLRLKQGTGGHRVRNLIRLWIGIIPYYGCAMAFRRTFIQSSLPFPPFLYETHDQWLAMLANVRGTMAHLELETLSRRLHANNTTPKTFRGIPTILKSRWMLSKAFVEAVKRRKGPRPA</sequence>
<dbReference type="EMBL" id="JAUSRE010000007">
    <property type="protein sequence ID" value="MDP9888234.1"/>
    <property type="molecule type" value="Genomic_DNA"/>
</dbReference>
<dbReference type="InterPro" id="IPR001173">
    <property type="entry name" value="Glyco_trans_2-like"/>
</dbReference>
<name>A0ABT9RVJ5_9MICC</name>
<dbReference type="PANTHER" id="PTHR43685">
    <property type="entry name" value="GLYCOSYLTRANSFERASE"/>
    <property type="match status" value="1"/>
</dbReference>
<evidence type="ECO:0000259" key="1">
    <source>
        <dbReference type="Pfam" id="PF00535"/>
    </source>
</evidence>
<organism evidence="2 3">
    <name type="scientific">Pseudarthrobacter enclensis</name>
    <dbReference type="NCBI Taxonomy" id="993070"/>
    <lineage>
        <taxon>Bacteria</taxon>
        <taxon>Bacillati</taxon>
        <taxon>Actinomycetota</taxon>
        <taxon>Actinomycetes</taxon>
        <taxon>Micrococcales</taxon>
        <taxon>Micrococcaceae</taxon>
        <taxon>Pseudarthrobacter</taxon>
    </lineage>
</organism>
<dbReference type="SUPFAM" id="SSF53448">
    <property type="entry name" value="Nucleotide-diphospho-sugar transferases"/>
    <property type="match status" value="1"/>
</dbReference>
<gene>
    <name evidence="2" type="ORF">J2X98_001821</name>
</gene>
<dbReference type="Proteomes" id="UP001226577">
    <property type="component" value="Unassembled WGS sequence"/>
</dbReference>
<evidence type="ECO:0000313" key="2">
    <source>
        <dbReference type="EMBL" id="MDP9888234.1"/>
    </source>
</evidence>
<accession>A0ABT9RVJ5</accession>
<dbReference type="Pfam" id="PF00535">
    <property type="entry name" value="Glycos_transf_2"/>
    <property type="match status" value="1"/>
</dbReference>